<protein>
    <submittedName>
        <fullName evidence="8">14632_t:CDS:1</fullName>
    </submittedName>
</protein>
<dbReference type="PANTHER" id="PTHR46790:SF1">
    <property type="entry name" value="CENTROMERE PROTEIN N"/>
    <property type="match status" value="1"/>
</dbReference>
<keyword evidence="9" id="KW-1185">Reference proteome</keyword>
<comment type="similarity">
    <text evidence="3">Belongs to the CENP-N/CHL4 family.</text>
</comment>
<sequence>MPLHSFIRNDKTIIAPNASLRRVINRHTKDSLLNVIHKWLQDPITRSKLIALYEDEDKLNDTNDTNIQQLVERLLFHYEKLSSSGSKKKIVDKVFLEDWKDGLNYKQVAQLDMKYYHDHSSLKHWKALKLCWEDGMTQEKRISKDFRASFNTFDTTLTIFQSSFEKNWWIRISIHDGIPPNVLPISTNIIYVIYFTNSEHLLCSNIKREHKEFIMQGLLKTFVCNEIEEWDLKGKYVDSLEKLLLHRQSQGTYSRYRLNQVDDNPLLLPSKKLKKDDTQKNNDKSEAMLDDDDTTLLTKRDATVDDNFGPNEQPSLDVVEIKLSFPLNNDQLNNSIPLSATVLFEGTNVIEGLKKMITAGIAEPPLPAYLVDLHSNGKNYIEVDENNVVIG</sequence>
<dbReference type="OrthoDB" id="6585699at2759"/>
<evidence type="ECO:0000256" key="4">
    <source>
        <dbReference type="ARBA" id="ARBA00022454"/>
    </source>
</evidence>
<proteinExistence type="inferred from homology"/>
<name>A0A9W4WQ04_9GLOM</name>
<feature type="region of interest" description="Disordered" evidence="7">
    <location>
        <begin position="269"/>
        <end position="292"/>
    </location>
</feature>
<dbReference type="EMBL" id="CAMKVN010001845">
    <property type="protein sequence ID" value="CAI2178402.1"/>
    <property type="molecule type" value="Genomic_DNA"/>
</dbReference>
<comment type="subcellular location">
    <subcellularLocation>
        <location evidence="2">Chromosome</location>
        <location evidence="2">Centromere</location>
    </subcellularLocation>
    <subcellularLocation>
        <location evidence="1">Nucleus</location>
    </subcellularLocation>
</comment>
<evidence type="ECO:0000256" key="7">
    <source>
        <dbReference type="SAM" id="MobiDB-lite"/>
    </source>
</evidence>
<dbReference type="GO" id="GO:0007059">
    <property type="term" value="P:chromosome segregation"/>
    <property type="evidence" value="ECO:0007669"/>
    <property type="project" value="InterPro"/>
</dbReference>
<keyword evidence="4" id="KW-0158">Chromosome</keyword>
<dbReference type="Proteomes" id="UP001153678">
    <property type="component" value="Unassembled WGS sequence"/>
</dbReference>
<dbReference type="InterPro" id="IPR007902">
    <property type="entry name" value="Chl4/mis15/CENP-N"/>
</dbReference>
<organism evidence="8 9">
    <name type="scientific">Funneliformis geosporum</name>
    <dbReference type="NCBI Taxonomy" id="1117311"/>
    <lineage>
        <taxon>Eukaryota</taxon>
        <taxon>Fungi</taxon>
        <taxon>Fungi incertae sedis</taxon>
        <taxon>Mucoromycota</taxon>
        <taxon>Glomeromycotina</taxon>
        <taxon>Glomeromycetes</taxon>
        <taxon>Glomerales</taxon>
        <taxon>Glomeraceae</taxon>
        <taxon>Funneliformis</taxon>
    </lineage>
</organism>
<evidence type="ECO:0000256" key="1">
    <source>
        <dbReference type="ARBA" id="ARBA00004123"/>
    </source>
</evidence>
<dbReference type="PANTHER" id="PTHR46790">
    <property type="entry name" value="CENTROMERE PROTEIN N"/>
    <property type="match status" value="1"/>
</dbReference>
<evidence type="ECO:0000256" key="5">
    <source>
        <dbReference type="ARBA" id="ARBA00023242"/>
    </source>
</evidence>
<keyword evidence="6" id="KW-0137">Centromere</keyword>
<dbReference type="InterPro" id="IPR052011">
    <property type="entry name" value="CENP-NAC/CAD_complex"/>
</dbReference>
<comment type="caution">
    <text evidence="8">The sequence shown here is derived from an EMBL/GenBank/DDBJ whole genome shotgun (WGS) entry which is preliminary data.</text>
</comment>
<evidence type="ECO:0000313" key="9">
    <source>
        <dbReference type="Proteomes" id="UP001153678"/>
    </source>
</evidence>
<dbReference type="AlphaFoldDB" id="A0A9W4WQ04"/>
<keyword evidence="5" id="KW-0539">Nucleus</keyword>
<dbReference type="Pfam" id="PF05238">
    <property type="entry name" value="CENP-N"/>
    <property type="match status" value="1"/>
</dbReference>
<reference evidence="8" key="1">
    <citation type="submission" date="2022-08" db="EMBL/GenBank/DDBJ databases">
        <authorList>
            <person name="Kallberg Y."/>
            <person name="Tangrot J."/>
            <person name="Rosling A."/>
        </authorList>
    </citation>
    <scope>NUCLEOTIDE SEQUENCE</scope>
    <source>
        <strain evidence="8">Wild A</strain>
    </source>
</reference>
<evidence type="ECO:0000313" key="8">
    <source>
        <dbReference type="EMBL" id="CAI2178402.1"/>
    </source>
</evidence>
<dbReference type="GO" id="GO:0034080">
    <property type="term" value="P:CENP-A containing chromatin assembly"/>
    <property type="evidence" value="ECO:0007669"/>
    <property type="project" value="InterPro"/>
</dbReference>
<accession>A0A9W4WQ04</accession>
<dbReference type="GO" id="GO:0005654">
    <property type="term" value="C:nucleoplasm"/>
    <property type="evidence" value="ECO:0007669"/>
    <property type="project" value="TreeGrafter"/>
</dbReference>
<evidence type="ECO:0000256" key="2">
    <source>
        <dbReference type="ARBA" id="ARBA00004584"/>
    </source>
</evidence>
<gene>
    <name evidence="8" type="ORF">FWILDA_LOCUS8568</name>
</gene>
<dbReference type="GO" id="GO:0000775">
    <property type="term" value="C:chromosome, centromeric region"/>
    <property type="evidence" value="ECO:0007669"/>
    <property type="project" value="UniProtKB-SubCell"/>
</dbReference>
<feature type="compositionally biased region" description="Basic and acidic residues" evidence="7">
    <location>
        <begin position="274"/>
        <end position="287"/>
    </location>
</feature>
<evidence type="ECO:0000256" key="6">
    <source>
        <dbReference type="ARBA" id="ARBA00023328"/>
    </source>
</evidence>
<evidence type="ECO:0000256" key="3">
    <source>
        <dbReference type="ARBA" id="ARBA00005566"/>
    </source>
</evidence>